<sequence length="62" mass="7495">MAAHKKALIFFFFFSRLRLGWFFYWRLKQLVKDFYKKIALRNSNKAILNGALVRIIEANQNQ</sequence>
<organism evidence="2 3">
    <name type="scientific">Dendrobium nobile</name>
    <name type="common">Orchid</name>
    <dbReference type="NCBI Taxonomy" id="94219"/>
    <lineage>
        <taxon>Eukaryota</taxon>
        <taxon>Viridiplantae</taxon>
        <taxon>Streptophyta</taxon>
        <taxon>Embryophyta</taxon>
        <taxon>Tracheophyta</taxon>
        <taxon>Spermatophyta</taxon>
        <taxon>Magnoliopsida</taxon>
        <taxon>Liliopsida</taxon>
        <taxon>Asparagales</taxon>
        <taxon>Orchidaceae</taxon>
        <taxon>Epidendroideae</taxon>
        <taxon>Malaxideae</taxon>
        <taxon>Dendrobiinae</taxon>
        <taxon>Dendrobium</taxon>
    </lineage>
</organism>
<proteinExistence type="predicted"/>
<dbReference type="AlphaFoldDB" id="A0A8T3ADH1"/>
<dbReference type="EMBL" id="JAGYWB010000017">
    <property type="protein sequence ID" value="KAI0494616.1"/>
    <property type="molecule type" value="Genomic_DNA"/>
</dbReference>
<evidence type="ECO:0000256" key="1">
    <source>
        <dbReference type="SAM" id="Phobius"/>
    </source>
</evidence>
<keyword evidence="1" id="KW-1133">Transmembrane helix</keyword>
<comment type="caution">
    <text evidence="2">The sequence shown here is derived from an EMBL/GenBank/DDBJ whole genome shotgun (WGS) entry which is preliminary data.</text>
</comment>
<evidence type="ECO:0000313" key="2">
    <source>
        <dbReference type="EMBL" id="KAI0494616.1"/>
    </source>
</evidence>
<keyword evidence="1" id="KW-0812">Transmembrane</keyword>
<accession>A0A8T3ADH1</accession>
<feature type="transmembrane region" description="Helical" evidence="1">
    <location>
        <begin position="7"/>
        <end position="25"/>
    </location>
</feature>
<keyword evidence="1" id="KW-0472">Membrane</keyword>
<keyword evidence="3" id="KW-1185">Reference proteome</keyword>
<reference evidence="2" key="1">
    <citation type="journal article" date="2022" name="Front. Genet.">
        <title>Chromosome-Scale Assembly of the Dendrobium nobile Genome Provides Insights Into the Molecular Mechanism of the Biosynthesis of the Medicinal Active Ingredient of Dendrobium.</title>
        <authorList>
            <person name="Xu Q."/>
            <person name="Niu S.-C."/>
            <person name="Li K.-L."/>
            <person name="Zheng P.-J."/>
            <person name="Zhang X.-J."/>
            <person name="Jia Y."/>
            <person name="Liu Y."/>
            <person name="Niu Y.-X."/>
            <person name="Yu L.-H."/>
            <person name="Chen D.-F."/>
            <person name="Zhang G.-Q."/>
        </authorList>
    </citation>
    <scope>NUCLEOTIDE SEQUENCE</scope>
    <source>
        <tissue evidence="2">Leaf</tissue>
    </source>
</reference>
<protein>
    <submittedName>
        <fullName evidence="2">Uncharacterized protein</fullName>
    </submittedName>
</protein>
<evidence type="ECO:0000313" key="3">
    <source>
        <dbReference type="Proteomes" id="UP000829196"/>
    </source>
</evidence>
<dbReference type="Proteomes" id="UP000829196">
    <property type="component" value="Unassembled WGS sequence"/>
</dbReference>
<name>A0A8T3ADH1_DENNO</name>
<gene>
    <name evidence="2" type="ORF">KFK09_024757</name>
</gene>